<organism evidence="2 3">
    <name type="scientific">Bordetella avium (strain 197N)</name>
    <dbReference type="NCBI Taxonomy" id="360910"/>
    <lineage>
        <taxon>Bacteria</taxon>
        <taxon>Pseudomonadati</taxon>
        <taxon>Pseudomonadota</taxon>
        <taxon>Betaproteobacteria</taxon>
        <taxon>Burkholderiales</taxon>
        <taxon>Alcaligenaceae</taxon>
        <taxon>Bordetella</taxon>
    </lineage>
</organism>
<evidence type="ECO:0000259" key="1">
    <source>
        <dbReference type="Pfam" id="PF12697"/>
    </source>
</evidence>
<sequence>MTRPTLYFVHGWACDARFWDSLRARLHDWPQTVADAGYFGTPAETPPPGPVVAIGHSLGGMKLLADPPAHCQALILINSFGRFGAGQGFTQGVAPRLLDRMRTQLRARPQAVLKDFRLRAANGRTLPAAQGVPDIQRLDTDLLRLRDENRLTELHHWARPLLSLGAGADAILPLDAQAPATHFFPDGDHMLPLSDPDGCAQAILTFLKALPA</sequence>
<dbReference type="KEGG" id="bav:BAV2450"/>
<gene>
    <name evidence="2" type="primary">bioH</name>
    <name evidence="2" type="ordered locus">BAV2450</name>
</gene>
<dbReference type="Pfam" id="PF12697">
    <property type="entry name" value="Abhydrolase_6"/>
    <property type="match status" value="1"/>
</dbReference>
<dbReference type="OrthoDB" id="9798888at2"/>
<dbReference type="SUPFAM" id="SSF53474">
    <property type="entry name" value="alpha/beta-Hydrolases"/>
    <property type="match status" value="1"/>
</dbReference>
<dbReference type="STRING" id="360910.BAV2450"/>
<evidence type="ECO:0000313" key="2">
    <source>
        <dbReference type="EMBL" id="CAJ50060.1"/>
    </source>
</evidence>
<dbReference type="EMBL" id="AM167904">
    <property type="protein sequence ID" value="CAJ50060.1"/>
    <property type="molecule type" value="Genomic_DNA"/>
</dbReference>
<evidence type="ECO:0000313" key="3">
    <source>
        <dbReference type="Proteomes" id="UP000001977"/>
    </source>
</evidence>
<accession>Q2KXN8</accession>
<dbReference type="InterPro" id="IPR029058">
    <property type="entry name" value="AB_hydrolase_fold"/>
</dbReference>
<dbReference type="HOGENOM" id="CLU_020336_12_2_4"/>
<keyword evidence="3" id="KW-1185">Reference proteome</keyword>
<dbReference type="RefSeq" id="WP_012418110.1">
    <property type="nucleotide sequence ID" value="NC_010645.1"/>
</dbReference>
<feature type="domain" description="AB hydrolase-1" evidence="1">
    <location>
        <begin position="8"/>
        <end position="202"/>
    </location>
</feature>
<dbReference type="Proteomes" id="UP000001977">
    <property type="component" value="Chromosome"/>
</dbReference>
<name>Q2KXN8_BORA1</name>
<proteinExistence type="predicted"/>
<dbReference type="eggNOG" id="COG0400">
    <property type="taxonomic scope" value="Bacteria"/>
</dbReference>
<dbReference type="Gene3D" id="3.40.50.1820">
    <property type="entry name" value="alpha/beta hydrolase"/>
    <property type="match status" value="1"/>
</dbReference>
<dbReference type="InterPro" id="IPR000073">
    <property type="entry name" value="AB_hydrolase_1"/>
</dbReference>
<reference evidence="2 3" key="1">
    <citation type="journal article" date="2006" name="J. Bacteriol.">
        <title>Comparison of the genome sequence of the poultry pathogen Bordetella avium with those of B. bronchiseptica, B. pertussis, and B. parapertussis reveals extensive diversity in surface structures associated with host interaction.</title>
        <authorList>
            <person name="Sebaihia M."/>
            <person name="Preston A."/>
            <person name="Maskell D.J."/>
            <person name="Kuzmiak H."/>
            <person name="Connell T.D."/>
            <person name="King N.D."/>
            <person name="Orndorff P.E."/>
            <person name="Miyamoto D.M."/>
            <person name="Thomson N.R."/>
            <person name="Harris D."/>
            <person name="Goble A."/>
            <person name="Lord A."/>
            <person name="Murphy L."/>
            <person name="Quail M.A."/>
            <person name="Rutter S."/>
            <person name="Squares R."/>
            <person name="Squares S."/>
            <person name="Woodward J."/>
            <person name="Parkhill J."/>
            <person name="Temple L.M."/>
        </authorList>
    </citation>
    <scope>NUCLEOTIDE SEQUENCE [LARGE SCALE GENOMIC DNA]</scope>
    <source>
        <strain evidence="2 3">197N</strain>
    </source>
</reference>
<dbReference type="AlphaFoldDB" id="Q2KXN8"/>
<dbReference type="ESTHER" id="bora1-q2kxn8">
    <property type="family name" value="BioH"/>
</dbReference>
<protein>
    <submittedName>
        <fullName evidence="2">Biotin biosynthesis protein</fullName>
    </submittedName>
</protein>